<accession>A0A4P9W8W9</accession>
<protein>
    <recommendedName>
        <fullName evidence="4">Pentacotripeptide-repeat region of PRORP domain-containing protein</fullName>
    </recommendedName>
</protein>
<name>A0A4P9W8W9_9FUNG</name>
<dbReference type="OrthoDB" id="185373at2759"/>
<proteinExistence type="predicted"/>
<reference evidence="3" key="1">
    <citation type="journal article" date="2018" name="Nat. Microbiol.">
        <title>Leveraging single-cell genomics to expand the fungal tree of life.</title>
        <authorList>
            <person name="Ahrendt S.R."/>
            <person name="Quandt C.A."/>
            <person name="Ciobanu D."/>
            <person name="Clum A."/>
            <person name="Salamov A."/>
            <person name="Andreopoulos B."/>
            <person name="Cheng J.F."/>
            <person name="Woyke T."/>
            <person name="Pelin A."/>
            <person name="Henrissat B."/>
            <person name="Reynolds N.K."/>
            <person name="Benny G.L."/>
            <person name="Smith M.E."/>
            <person name="James T.Y."/>
            <person name="Grigoriev I.V."/>
        </authorList>
    </citation>
    <scope>NUCLEOTIDE SEQUENCE [LARGE SCALE GENOMIC DNA]</scope>
</reference>
<evidence type="ECO:0008006" key="4">
    <source>
        <dbReference type="Google" id="ProtNLM"/>
    </source>
</evidence>
<dbReference type="PANTHER" id="PTHR47938">
    <property type="entry name" value="RESPIRATORY COMPLEX I CHAPERONE (CIA84), PUTATIVE (AFU_ORTHOLOGUE AFUA_2G06020)-RELATED"/>
    <property type="match status" value="1"/>
</dbReference>
<dbReference type="Pfam" id="PF13812">
    <property type="entry name" value="PPR_3"/>
    <property type="match status" value="2"/>
</dbReference>
<dbReference type="InterPro" id="IPR011990">
    <property type="entry name" value="TPR-like_helical_dom_sf"/>
</dbReference>
<dbReference type="PANTHER" id="PTHR47938:SF35">
    <property type="entry name" value="PENTATRICOPEPTIDE REPEAT-CONTAINING PROTEIN 4, MITOCHONDRIAL-RELATED"/>
    <property type="match status" value="1"/>
</dbReference>
<organism evidence="2 3">
    <name type="scientific">Blyttiomyces helicus</name>
    <dbReference type="NCBI Taxonomy" id="388810"/>
    <lineage>
        <taxon>Eukaryota</taxon>
        <taxon>Fungi</taxon>
        <taxon>Fungi incertae sedis</taxon>
        <taxon>Chytridiomycota</taxon>
        <taxon>Chytridiomycota incertae sedis</taxon>
        <taxon>Chytridiomycetes</taxon>
        <taxon>Chytridiomycetes incertae sedis</taxon>
        <taxon>Blyttiomyces</taxon>
    </lineage>
</organism>
<feature type="region of interest" description="Disordered" evidence="1">
    <location>
        <begin position="510"/>
        <end position="540"/>
    </location>
</feature>
<dbReference type="Proteomes" id="UP000269721">
    <property type="component" value="Unassembled WGS sequence"/>
</dbReference>
<dbReference type="GO" id="GO:0003729">
    <property type="term" value="F:mRNA binding"/>
    <property type="evidence" value="ECO:0007669"/>
    <property type="project" value="TreeGrafter"/>
</dbReference>
<keyword evidence="3" id="KW-1185">Reference proteome</keyword>
<dbReference type="AlphaFoldDB" id="A0A4P9W8W9"/>
<dbReference type="EMBL" id="KZ998042">
    <property type="protein sequence ID" value="RKO86626.1"/>
    <property type="molecule type" value="Genomic_DNA"/>
</dbReference>
<feature type="compositionally biased region" description="Polar residues" evidence="1">
    <location>
        <begin position="512"/>
        <end position="528"/>
    </location>
</feature>
<sequence>MKQDHEELLKFHELLSSTNRMTPRLHAIYAVAFFHARGTPRRESLVIEAYRSALEGLRSCLAPGMDEDGGRTSMDRPMSDAFLHVARLLAEQRDVAQAFDIRQATLSALSRHPPAIVSVNKLTNTLDISLLRVIFSVLRTNPSAPPEKRLHQEAISSLHRQWPVIFENLTYANGLRLGPNAMKLVIELHVLRSLFDPAGFPMPPVMDLFEDSKRHGFMPDASTYHALMRGWAKDASPNPDTRDIKAYEILQAMRRAGLAPSTTSYAILFSTCTPISSPRRNGLSESEKLSLHSATAGRLKSYERDMQAEGLVHDAISFPAVIEAFISNGWVLSAWRRILGMRRVGLSRDRAMHNTFIRWASFWPAGANFAINNVRHAMLREKPDVVPDAETFEGLLACCARIADPVTALELYAEMQAQYGLRPGPAAFEALLEVTGGRAGLLRVERARLVADMRRLGVVVAPQWEKVAAEVEEASRAVAASGVDAPPDFDARWLLEAILGPDVPVPADFVTPNASADLTSPNGSAVSSPDQRVAPRRRRAPESARIPIAKFLRPWRPELPAADYTLASTRATSSTIRLYDNSIRSLHWAIVGRRSGRSWMIFRHHVDEKTLSTFHPEDFTGILEALYGHYDPYRACRHSTKIADAMRDLGHRLDPRDYRHLMTAFNRAGDLRGVAEVAGTMVSEGWLPQSWTYAILVAAFGAAGRLDTAMAIWQRAVWEVSGARADPDLVSAATDAVGRSSGVEAALEIALPMCDARDPHPLVVETVTRLLGRAGRRDAALRVVEAYERITAPATPPPPRMPLSPIFPPLMILDAAVEACEHADDTETASTIFSRMLTLCAEVGLDADDKPLAVPPLATYRRLMALYARLGDIVMTDALFNAAVEAAYIPDTAMHKSRVTARLQAGDVSGAVEAYDFMREEGYVPDMIFEKSIETAATRMGLTLRSGKKVLDEEQQAQEARARIMEQTPIYRK</sequence>
<gene>
    <name evidence="2" type="ORF">BDK51DRAFT_42529</name>
</gene>
<evidence type="ECO:0000256" key="1">
    <source>
        <dbReference type="SAM" id="MobiDB-lite"/>
    </source>
</evidence>
<dbReference type="Gene3D" id="1.25.40.10">
    <property type="entry name" value="Tetratricopeptide repeat domain"/>
    <property type="match status" value="4"/>
</dbReference>
<evidence type="ECO:0000313" key="2">
    <source>
        <dbReference type="EMBL" id="RKO86626.1"/>
    </source>
</evidence>
<dbReference type="InterPro" id="IPR002885">
    <property type="entry name" value="PPR_rpt"/>
</dbReference>
<evidence type="ECO:0000313" key="3">
    <source>
        <dbReference type="Proteomes" id="UP000269721"/>
    </source>
</evidence>